<organism evidence="1 2">
    <name type="scientific">Fusarium decemcellulare</name>
    <dbReference type="NCBI Taxonomy" id="57161"/>
    <lineage>
        <taxon>Eukaryota</taxon>
        <taxon>Fungi</taxon>
        <taxon>Dikarya</taxon>
        <taxon>Ascomycota</taxon>
        <taxon>Pezizomycotina</taxon>
        <taxon>Sordariomycetes</taxon>
        <taxon>Hypocreomycetidae</taxon>
        <taxon>Hypocreales</taxon>
        <taxon>Nectriaceae</taxon>
        <taxon>Fusarium</taxon>
        <taxon>Fusarium decemcellulare species complex</taxon>
    </lineage>
</organism>
<dbReference type="EMBL" id="JANRMS010001318">
    <property type="protein sequence ID" value="KAJ3529175.1"/>
    <property type="molecule type" value="Genomic_DNA"/>
</dbReference>
<sequence>MDESGNLGLCLKHLFKGDQPQKTSRMVQVRYARTISLQQALPAMDRTTWLDGLRGIAVIPKSNNPGRLAQNLDVVSFDLTQARD</sequence>
<keyword evidence="2" id="KW-1185">Reference proteome</keyword>
<comment type="caution">
    <text evidence="1">The sequence shown here is derived from an EMBL/GenBank/DDBJ whole genome shotgun (WGS) entry which is preliminary data.</text>
</comment>
<protein>
    <submittedName>
        <fullName evidence="1">Uncharacterized protein</fullName>
    </submittedName>
</protein>
<accession>A0ACC1RZW7</accession>
<proteinExistence type="predicted"/>
<dbReference type="Proteomes" id="UP001148629">
    <property type="component" value="Unassembled WGS sequence"/>
</dbReference>
<name>A0ACC1RZW7_9HYPO</name>
<evidence type="ECO:0000313" key="2">
    <source>
        <dbReference type="Proteomes" id="UP001148629"/>
    </source>
</evidence>
<reference evidence="1" key="1">
    <citation type="submission" date="2022-08" db="EMBL/GenBank/DDBJ databases">
        <title>Genome Sequence of Fusarium decemcellulare.</title>
        <authorList>
            <person name="Buettner E."/>
        </authorList>
    </citation>
    <scope>NUCLEOTIDE SEQUENCE</scope>
    <source>
        <strain evidence="1">Babe19</strain>
    </source>
</reference>
<evidence type="ECO:0000313" key="1">
    <source>
        <dbReference type="EMBL" id="KAJ3529175.1"/>
    </source>
</evidence>
<gene>
    <name evidence="1" type="ORF">NM208_g9878</name>
</gene>